<dbReference type="Proteomes" id="UP000323521">
    <property type="component" value="Chromosome"/>
</dbReference>
<evidence type="ECO:0000313" key="3">
    <source>
        <dbReference type="EMBL" id="ATW26602.1"/>
    </source>
</evidence>
<evidence type="ECO:0000256" key="2">
    <source>
        <dbReference type="SAM" id="SignalP"/>
    </source>
</evidence>
<feature type="signal peptide" evidence="2">
    <location>
        <begin position="1"/>
        <end position="18"/>
    </location>
</feature>
<dbReference type="KEGG" id="fwa:DCMF_19240"/>
<protein>
    <recommendedName>
        <fullName evidence="5">Lipoprotein</fullName>
    </recommendedName>
</protein>
<feature type="region of interest" description="Disordered" evidence="1">
    <location>
        <begin position="24"/>
        <end position="86"/>
    </location>
</feature>
<dbReference type="AlphaFoldDB" id="A0A3G1KVX5"/>
<reference evidence="3 4" key="1">
    <citation type="submission" date="2016-10" db="EMBL/GenBank/DDBJ databases">
        <title>Complete Genome Sequence of Peptococcaceae strain DCMF.</title>
        <authorList>
            <person name="Edwards R.J."/>
            <person name="Holland S.I."/>
            <person name="Deshpande N.P."/>
            <person name="Wong Y.K."/>
            <person name="Ertan H."/>
            <person name="Manefield M."/>
            <person name="Russell T.L."/>
            <person name="Lee M.J."/>
        </authorList>
    </citation>
    <scope>NUCLEOTIDE SEQUENCE [LARGE SCALE GENOMIC DNA]</scope>
    <source>
        <strain evidence="3 4">DCMF</strain>
    </source>
</reference>
<dbReference type="EMBL" id="CP017634">
    <property type="protein sequence ID" value="ATW26602.1"/>
    <property type="molecule type" value="Genomic_DNA"/>
</dbReference>
<dbReference type="RefSeq" id="WP_148135922.1">
    <property type="nucleotide sequence ID" value="NZ_CP017634.1"/>
</dbReference>
<evidence type="ECO:0000256" key="1">
    <source>
        <dbReference type="SAM" id="MobiDB-lite"/>
    </source>
</evidence>
<gene>
    <name evidence="3" type="ORF">DCMF_19240</name>
</gene>
<proteinExistence type="predicted"/>
<dbReference type="PROSITE" id="PS51257">
    <property type="entry name" value="PROKAR_LIPOPROTEIN"/>
    <property type="match status" value="1"/>
</dbReference>
<evidence type="ECO:0008006" key="5">
    <source>
        <dbReference type="Google" id="ProtNLM"/>
    </source>
</evidence>
<keyword evidence="2" id="KW-0732">Signal</keyword>
<accession>A0A3G1KVX5</accession>
<feature type="compositionally biased region" description="Polar residues" evidence="1">
    <location>
        <begin position="24"/>
        <end position="38"/>
    </location>
</feature>
<name>A0A3G1KVX5_FORW1</name>
<keyword evidence="4" id="KW-1185">Reference proteome</keyword>
<feature type="chain" id="PRO_5039546798" description="Lipoprotein" evidence="2">
    <location>
        <begin position="19"/>
        <end position="115"/>
    </location>
</feature>
<organism evidence="3 4">
    <name type="scientific">Formimonas warabiya</name>
    <dbReference type="NCBI Taxonomy" id="1761012"/>
    <lineage>
        <taxon>Bacteria</taxon>
        <taxon>Bacillati</taxon>
        <taxon>Bacillota</taxon>
        <taxon>Clostridia</taxon>
        <taxon>Eubacteriales</taxon>
        <taxon>Peptococcaceae</taxon>
        <taxon>Candidatus Formimonas</taxon>
    </lineage>
</organism>
<evidence type="ECO:0000313" key="4">
    <source>
        <dbReference type="Proteomes" id="UP000323521"/>
    </source>
</evidence>
<sequence length="115" mass="12420">MKRGVVFFSLLVFILIMAGCGAVNRSSDPEVSNQQNEQYGGADTGVPPASEDQTPEVGTGTSQSKSDSGVVAKSHNTVSSQEKEEVLKELDQELDSLFSSMEELEDVEDTDLEFD</sequence>